<organism evidence="2 3">
    <name type="scientific">Mytilus edulis</name>
    <name type="common">Blue mussel</name>
    <dbReference type="NCBI Taxonomy" id="6550"/>
    <lineage>
        <taxon>Eukaryota</taxon>
        <taxon>Metazoa</taxon>
        <taxon>Spiralia</taxon>
        <taxon>Lophotrochozoa</taxon>
        <taxon>Mollusca</taxon>
        <taxon>Bivalvia</taxon>
        <taxon>Autobranchia</taxon>
        <taxon>Pteriomorphia</taxon>
        <taxon>Mytilida</taxon>
        <taxon>Mytiloidea</taxon>
        <taxon>Mytilidae</taxon>
        <taxon>Mytilinae</taxon>
        <taxon>Mytilus</taxon>
    </lineage>
</organism>
<dbReference type="Gene3D" id="3.10.10.10">
    <property type="entry name" value="HIV Type 1 Reverse Transcriptase, subunit A, domain 1"/>
    <property type="match status" value="1"/>
</dbReference>
<dbReference type="InterPro" id="IPR021109">
    <property type="entry name" value="Peptidase_aspartic_dom_sf"/>
</dbReference>
<dbReference type="OrthoDB" id="6060525at2759"/>
<evidence type="ECO:0000256" key="1">
    <source>
        <dbReference type="SAM" id="Coils"/>
    </source>
</evidence>
<gene>
    <name evidence="2" type="ORF">MEDL_7413</name>
</gene>
<feature type="coiled-coil region" evidence="1">
    <location>
        <begin position="38"/>
        <end position="65"/>
    </location>
</feature>
<accession>A0A8S3QC61</accession>
<sequence length="513" mass="57447">MAFFVRAGNPTTLQAALTSSKMAEACGYRTEAISTQAIKNETKAVTDSKTEIDDLKDQIKTLTSMVANITDYNWTRTGPQQSATLSVIFNRAPAILQNSTTISVGKGIKPGGQARSSGQQLASASMNESNGTSFVHLQVSFDDMNVAALVIRVASINVISQTLYNTLSHKSKLSFEQFPSEIRLADNTKVKVFGLAKILLICNNEQHAIEVYILPITSHPLILGTNYLHRNNIILDFSNFSANFKSVKVQTHKKLTIPPNSECIVWGHVPTYVLPGLNGVCSNHKFILEKGPCESFKRNSTECCYSERQNYSAEFLSLNSDYSYVPIDQSCPVVQNIDIVNSCVTPDLNDCSESCSSNEHIEKVKDQFTLSDHLSESQQTELASLLYKNIDLFVTDDNPNLGYTKLIEHTIHLKPDASGKHQKPYRLPPYKREILRHHLDKLLKQGIISPVSETEDLPITSPIVLVTKRSKSSDQHAPQNFRFCCDFRYLNSQTQEFKYTIPNLQDLLNRFRK</sequence>
<proteinExistence type="predicted"/>
<dbReference type="InterPro" id="IPR053134">
    <property type="entry name" value="RNA-dir_DNA_polymerase"/>
</dbReference>
<dbReference type="EMBL" id="CAJPWZ010000381">
    <property type="protein sequence ID" value="CAG2192331.1"/>
    <property type="molecule type" value="Genomic_DNA"/>
</dbReference>
<evidence type="ECO:0000313" key="3">
    <source>
        <dbReference type="Proteomes" id="UP000683360"/>
    </source>
</evidence>
<evidence type="ECO:0000313" key="2">
    <source>
        <dbReference type="EMBL" id="CAG2192331.1"/>
    </source>
</evidence>
<dbReference type="PANTHER" id="PTHR24559">
    <property type="entry name" value="TRANSPOSON TY3-I GAG-POL POLYPROTEIN"/>
    <property type="match status" value="1"/>
</dbReference>
<dbReference type="SUPFAM" id="SSF56672">
    <property type="entry name" value="DNA/RNA polymerases"/>
    <property type="match status" value="1"/>
</dbReference>
<dbReference type="PANTHER" id="PTHR24559:SF435">
    <property type="entry name" value="RIBONUCLEASE H"/>
    <property type="match status" value="1"/>
</dbReference>
<dbReference type="Gene3D" id="2.40.70.10">
    <property type="entry name" value="Acid Proteases"/>
    <property type="match status" value="1"/>
</dbReference>
<comment type="caution">
    <text evidence="2">The sequence shown here is derived from an EMBL/GenBank/DDBJ whole genome shotgun (WGS) entry which is preliminary data.</text>
</comment>
<dbReference type="CDD" id="cd00303">
    <property type="entry name" value="retropepsin_like"/>
    <property type="match status" value="1"/>
</dbReference>
<keyword evidence="1" id="KW-0175">Coiled coil</keyword>
<name>A0A8S3QC61_MYTED</name>
<dbReference type="InterPro" id="IPR043502">
    <property type="entry name" value="DNA/RNA_pol_sf"/>
</dbReference>
<protein>
    <submittedName>
        <fullName evidence="2">Uncharacterized protein</fullName>
    </submittedName>
</protein>
<dbReference type="AlphaFoldDB" id="A0A8S3QC61"/>
<dbReference type="Proteomes" id="UP000683360">
    <property type="component" value="Unassembled WGS sequence"/>
</dbReference>
<keyword evidence="3" id="KW-1185">Reference proteome</keyword>
<reference evidence="2" key="1">
    <citation type="submission" date="2021-03" db="EMBL/GenBank/DDBJ databases">
        <authorList>
            <person name="Bekaert M."/>
        </authorList>
    </citation>
    <scope>NUCLEOTIDE SEQUENCE</scope>
</reference>